<organism evidence="1 2">
    <name type="scientific">Candidatus Ruthenibacterium merdavium</name>
    <dbReference type="NCBI Taxonomy" id="2838752"/>
    <lineage>
        <taxon>Bacteria</taxon>
        <taxon>Bacillati</taxon>
        <taxon>Bacillota</taxon>
        <taxon>Clostridia</taxon>
        <taxon>Eubacteriales</taxon>
        <taxon>Oscillospiraceae</taxon>
        <taxon>Ruthenibacterium</taxon>
    </lineage>
</organism>
<dbReference type="InterPro" id="IPR000944">
    <property type="entry name" value="Tscrpt_reg_Rrf2"/>
</dbReference>
<gene>
    <name evidence="1" type="ORF">H9698_05590</name>
</gene>
<dbReference type="PROSITE" id="PS01332">
    <property type="entry name" value="HTH_RRF2_1"/>
    <property type="match status" value="1"/>
</dbReference>
<proteinExistence type="predicted"/>
<dbReference type="PROSITE" id="PS51197">
    <property type="entry name" value="HTH_RRF2_2"/>
    <property type="match status" value="1"/>
</dbReference>
<dbReference type="InterPro" id="IPR036388">
    <property type="entry name" value="WH-like_DNA-bd_sf"/>
</dbReference>
<comment type="caution">
    <text evidence="1">The sequence shown here is derived from an EMBL/GenBank/DDBJ whole genome shotgun (WGS) entry which is preliminary data.</text>
</comment>
<dbReference type="PANTHER" id="PTHR33221">
    <property type="entry name" value="WINGED HELIX-TURN-HELIX TRANSCRIPTIONAL REGULATOR, RRF2 FAMILY"/>
    <property type="match status" value="1"/>
</dbReference>
<dbReference type="EMBL" id="DWWA01000027">
    <property type="protein sequence ID" value="HJC72249.1"/>
    <property type="molecule type" value="Genomic_DNA"/>
</dbReference>
<dbReference type="InterPro" id="IPR036390">
    <property type="entry name" value="WH_DNA-bd_sf"/>
</dbReference>
<dbReference type="PANTHER" id="PTHR33221:SF2">
    <property type="entry name" value="TRANSCRIPTIONAL REGULATOR"/>
    <property type="match status" value="1"/>
</dbReference>
<reference evidence="1" key="1">
    <citation type="journal article" date="2021" name="PeerJ">
        <title>Extensive microbial diversity within the chicken gut microbiome revealed by metagenomics and culture.</title>
        <authorList>
            <person name="Gilroy R."/>
            <person name="Ravi A."/>
            <person name="Getino M."/>
            <person name="Pursley I."/>
            <person name="Horton D.L."/>
            <person name="Alikhan N.F."/>
            <person name="Baker D."/>
            <person name="Gharbi K."/>
            <person name="Hall N."/>
            <person name="Watson M."/>
            <person name="Adriaenssens E.M."/>
            <person name="Foster-Nyarko E."/>
            <person name="Jarju S."/>
            <person name="Secka A."/>
            <person name="Antonio M."/>
            <person name="Oren A."/>
            <person name="Chaudhuri R.R."/>
            <person name="La Ragione R."/>
            <person name="Hildebrand F."/>
            <person name="Pallen M.J."/>
        </authorList>
    </citation>
    <scope>NUCLEOTIDE SEQUENCE</scope>
    <source>
        <strain evidence="1">5933</strain>
    </source>
</reference>
<dbReference type="SUPFAM" id="SSF46785">
    <property type="entry name" value="Winged helix' DNA-binding domain"/>
    <property type="match status" value="1"/>
</dbReference>
<dbReference type="GO" id="GO:0003700">
    <property type="term" value="F:DNA-binding transcription factor activity"/>
    <property type="evidence" value="ECO:0007669"/>
    <property type="project" value="TreeGrafter"/>
</dbReference>
<dbReference type="GO" id="GO:0005829">
    <property type="term" value="C:cytosol"/>
    <property type="evidence" value="ECO:0007669"/>
    <property type="project" value="TreeGrafter"/>
</dbReference>
<protein>
    <submittedName>
        <fullName evidence="1">Rrf2 family transcriptional regulator</fullName>
    </submittedName>
</protein>
<dbReference type="AlphaFoldDB" id="A0A9D2TJE6"/>
<sequence>MRLHWETDYALRCVLCLASKESGMVRATELVRDIAAPEYVARKMITRLSAAGILQAKPGPKGGVCLAKSPEKISVYDVVSCIERDLCINRCLGEEGTCTRNAISTCSVHRYLQKLQNDMEASMREMTFDKLVKQNASGKSAQMKSLKTEQAEKICAT</sequence>
<evidence type="ECO:0000313" key="1">
    <source>
        <dbReference type="EMBL" id="HJC72249.1"/>
    </source>
</evidence>
<dbReference type="InterPro" id="IPR030489">
    <property type="entry name" value="TR_Rrf2-type_CS"/>
</dbReference>
<dbReference type="Proteomes" id="UP000823918">
    <property type="component" value="Unassembled WGS sequence"/>
</dbReference>
<name>A0A9D2TJE6_9FIRM</name>
<dbReference type="NCBIfam" id="TIGR00738">
    <property type="entry name" value="rrf2_super"/>
    <property type="match status" value="1"/>
</dbReference>
<dbReference type="Gene3D" id="1.10.10.10">
    <property type="entry name" value="Winged helix-like DNA-binding domain superfamily/Winged helix DNA-binding domain"/>
    <property type="match status" value="1"/>
</dbReference>
<accession>A0A9D2TJE6</accession>
<reference evidence="1" key="2">
    <citation type="submission" date="2021-04" db="EMBL/GenBank/DDBJ databases">
        <authorList>
            <person name="Gilroy R."/>
        </authorList>
    </citation>
    <scope>NUCLEOTIDE SEQUENCE</scope>
    <source>
        <strain evidence="1">5933</strain>
    </source>
</reference>
<evidence type="ECO:0000313" key="2">
    <source>
        <dbReference type="Proteomes" id="UP000823918"/>
    </source>
</evidence>
<dbReference type="Pfam" id="PF02082">
    <property type="entry name" value="Rrf2"/>
    <property type="match status" value="1"/>
</dbReference>